<name>A0AAN9LL79_CANGL</name>
<comment type="caution">
    <text evidence="2">The sequence shown here is derived from an EMBL/GenBank/DDBJ whole genome shotgun (WGS) entry which is preliminary data.</text>
</comment>
<sequence>MLGKSSKQVPVTYDGREAVTKDIPKGRLAIKVGQGKEQQRITVPVNYLNHPLFVQLLKEAEEEYGFSHKGTITIPCHVAEFNNVQHLIHCERCGWLYQLQLKIDILANKSLFKITFVYGGIGVGRSQVQFIVFHTDEDGIRSKVMDSCNEKDMDSVVEEILHLHFMG</sequence>
<evidence type="ECO:0000313" key="3">
    <source>
        <dbReference type="Proteomes" id="UP001367508"/>
    </source>
</evidence>
<evidence type="ECO:0000313" key="2">
    <source>
        <dbReference type="EMBL" id="KAK7338110.1"/>
    </source>
</evidence>
<dbReference type="PANTHER" id="PTHR31374">
    <property type="entry name" value="AUXIN-INDUCED PROTEIN-LIKE-RELATED"/>
    <property type="match status" value="1"/>
</dbReference>
<reference evidence="2 3" key="1">
    <citation type="submission" date="2024-01" db="EMBL/GenBank/DDBJ databases">
        <title>The genomes of 5 underutilized Papilionoideae crops provide insights into root nodulation and disease resistanc.</title>
        <authorList>
            <person name="Jiang F."/>
        </authorList>
    </citation>
    <scope>NUCLEOTIDE SEQUENCE [LARGE SCALE GENOMIC DNA]</scope>
    <source>
        <strain evidence="2">LVBAO_FW01</strain>
        <tissue evidence="2">Leaves</tissue>
    </source>
</reference>
<dbReference type="AlphaFoldDB" id="A0AAN9LL79"/>
<dbReference type="Proteomes" id="UP001367508">
    <property type="component" value="Unassembled WGS sequence"/>
</dbReference>
<evidence type="ECO:0000256" key="1">
    <source>
        <dbReference type="ARBA" id="ARBA00006974"/>
    </source>
</evidence>
<organism evidence="2 3">
    <name type="scientific">Canavalia gladiata</name>
    <name type="common">Sword bean</name>
    <name type="synonym">Dolichos gladiatus</name>
    <dbReference type="NCBI Taxonomy" id="3824"/>
    <lineage>
        <taxon>Eukaryota</taxon>
        <taxon>Viridiplantae</taxon>
        <taxon>Streptophyta</taxon>
        <taxon>Embryophyta</taxon>
        <taxon>Tracheophyta</taxon>
        <taxon>Spermatophyta</taxon>
        <taxon>Magnoliopsida</taxon>
        <taxon>eudicotyledons</taxon>
        <taxon>Gunneridae</taxon>
        <taxon>Pentapetalae</taxon>
        <taxon>rosids</taxon>
        <taxon>fabids</taxon>
        <taxon>Fabales</taxon>
        <taxon>Fabaceae</taxon>
        <taxon>Papilionoideae</taxon>
        <taxon>50 kb inversion clade</taxon>
        <taxon>NPAAA clade</taxon>
        <taxon>indigoferoid/millettioid clade</taxon>
        <taxon>Phaseoleae</taxon>
        <taxon>Canavalia</taxon>
    </lineage>
</organism>
<gene>
    <name evidence="2" type="ORF">VNO77_18709</name>
</gene>
<proteinExistence type="inferred from homology"/>
<keyword evidence="3" id="KW-1185">Reference proteome</keyword>
<protein>
    <submittedName>
        <fullName evidence="2">Uncharacterized protein</fullName>
    </submittedName>
</protein>
<accession>A0AAN9LL79</accession>
<dbReference type="Pfam" id="PF02519">
    <property type="entry name" value="Auxin_inducible"/>
    <property type="match status" value="1"/>
</dbReference>
<dbReference type="GO" id="GO:0009733">
    <property type="term" value="P:response to auxin"/>
    <property type="evidence" value="ECO:0007669"/>
    <property type="project" value="InterPro"/>
</dbReference>
<dbReference type="InterPro" id="IPR003676">
    <property type="entry name" value="SAUR_fam"/>
</dbReference>
<comment type="similarity">
    <text evidence="1">Belongs to the ARG7 family.</text>
</comment>
<dbReference type="EMBL" id="JAYMYQ010000004">
    <property type="protein sequence ID" value="KAK7338110.1"/>
    <property type="molecule type" value="Genomic_DNA"/>
</dbReference>
<dbReference type="PANTHER" id="PTHR31374:SF29">
    <property type="entry name" value="SAUR-LIKE AUXIN-RESPONSIVE PROTEIN FAMILY"/>
    <property type="match status" value="1"/>
</dbReference>